<dbReference type="AlphaFoldDB" id="I3CIB7"/>
<dbReference type="PROSITE" id="PS51257">
    <property type="entry name" value="PROKAR_LIPOPROTEIN"/>
    <property type="match status" value="1"/>
</dbReference>
<organism evidence="3 4">
    <name type="scientific">Beggiatoa alba B18LD</name>
    <dbReference type="NCBI Taxonomy" id="395493"/>
    <lineage>
        <taxon>Bacteria</taxon>
        <taxon>Pseudomonadati</taxon>
        <taxon>Pseudomonadota</taxon>
        <taxon>Gammaproteobacteria</taxon>
        <taxon>Thiotrichales</taxon>
        <taxon>Thiotrichaceae</taxon>
        <taxon>Beggiatoa</taxon>
    </lineage>
</organism>
<evidence type="ECO:0000256" key="1">
    <source>
        <dbReference type="SAM" id="SignalP"/>
    </source>
</evidence>
<gene>
    <name evidence="3" type="ORF">BegalDRAFT_2517</name>
</gene>
<accession>I3CIB7</accession>
<proteinExistence type="predicted"/>
<dbReference type="EMBL" id="JH600070">
    <property type="protein sequence ID" value="EIJ43360.1"/>
    <property type="molecule type" value="Genomic_DNA"/>
</dbReference>
<evidence type="ECO:0000259" key="2">
    <source>
        <dbReference type="SMART" id="SM00228"/>
    </source>
</evidence>
<feature type="domain" description="PDZ" evidence="2">
    <location>
        <begin position="41"/>
        <end position="130"/>
    </location>
</feature>
<evidence type="ECO:0000313" key="3">
    <source>
        <dbReference type="EMBL" id="EIJ43360.1"/>
    </source>
</evidence>
<dbReference type="InterPro" id="IPR001478">
    <property type="entry name" value="PDZ"/>
</dbReference>
<reference evidence="3 4" key="1">
    <citation type="submission" date="2011-11" db="EMBL/GenBank/DDBJ databases">
        <title>Improved High-Quality Draft sequence of Beggiatoa alba B18lD.</title>
        <authorList>
            <consortium name="US DOE Joint Genome Institute"/>
            <person name="Lucas S."/>
            <person name="Han J."/>
            <person name="Lapidus A."/>
            <person name="Cheng J.-F."/>
            <person name="Goodwin L."/>
            <person name="Pitluck S."/>
            <person name="Peters L."/>
            <person name="Mikhailova N."/>
            <person name="Held B."/>
            <person name="Detter J.C."/>
            <person name="Han C."/>
            <person name="Tapia R."/>
            <person name="Land M."/>
            <person name="Hauser L."/>
            <person name="Kyrpides N."/>
            <person name="Ivanova N."/>
            <person name="Pagani I."/>
            <person name="Samuel K."/>
            <person name="Teske A."/>
            <person name="Mueller J."/>
            <person name="Woyke T."/>
        </authorList>
    </citation>
    <scope>NUCLEOTIDE SEQUENCE [LARGE SCALE GENOMIC DNA]</scope>
    <source>
        <strain evidence="3 4">B18LD</strain>
    </source>
</reference>
<dbReference type="Proteomes" id="UP000005744">
    <property type="component" value="Unassembled WGS sequence"/>
</dbReference>
<dbReference type="eggNOG" id="COG1413">
    <property type="taxonomic scope" value="Bacteria"/>
</dbReference>
<dbReference type="SMART" id="SM00228">
    <property type="entry name" value="PDZ"/>
    <property type="match status" value="1"/>
</dbReference>
<evidence type="ECO:0000313" key="4">
    <source>
        <dbReference type="Proteomes" id="UP000005744"/>
    </source>
</evidence>
<dbReference type="HOGENOM" id="CLU_350806_0_0_6"/>
<sequence length="802" mass="88201">MMNRFFNLLILSYLFLSITACTRLPNTDTVPPISPVSTKPAYLGVAYEPVQGIRQTIPDAPANNGLQITGILPNSPAEKSGLRLRDIILQFDQQILDNLPATELAQAFSTYIDQHKHAGDMLNLRILRMETLINGQRNQEPIALPNRNALDELMRSQKIGETLHIEIKEQWQALDLVATLATRQEQPSVTLPSNAELFPEYQSINTVYDLLIQQLFNDDNNLNMAYQDLLKRYAEDEYWDDGLRLRYIRYLHRDPLKMPVIVEKVTDTLLTQAMAYDTQALIQQGTDLLDITAKLASDLPHAPTTLDPQVHLIYLQKILYHATQYQRQAFQALNAEERQFIQETIPQLLEYYTTFNAPEAVQAQFPQLFALAHKIDFSALFQAALTLNQLADPTWRDTARRAFQQLSINPTLQHPNVTGGLLAIADSVAGKIIIGSDEINRYNANIALIFDIGGNDFYIGETGLSDWQRPTVMIDMAGNDEYTATRLGGQGAGIFGVALLLDTAGNDHYQGVQFVQGAGLMGIGLLYDLAGDDEYTAHTYAQGIGLWGYGLLLDTQGNDHYRATLYGQGVGSAKGLGLLLDSQGDDTYLALGAYESTYGTLGIFHGSSQGSGFGFRNNTSGGIGILLDGQGKDQFKAGNFSQGGGYFFALGILRNAGNGDDNYIGSRYGQGFSAHSALGILIDDGGDDHYQGYQGALQSAAWDLGTAMLIDKGGDDIYDSRDLFFSIAAAAHNGFSLFIDHSGRDQYFYSAEPRVGKNDYHGGLSLSLWIDAGGAQDFYNNSVEANNRTHATGGEFGVLKDF</sequence>
<feature type="chain" id="PRO_5003669550" description="PDZ domain-containing protein" evidence="1">
    <location>
        <begin position="23"/>
        <end position="802"/>
    </location>
</feature>
<name>I3CIB7_9GAMM</name>
<keyword evidence="1" id="KW-0732">Signal</keyword>
<dbReference type="RefSeq" id="WP_002690470.1">
    <property type="nucleotide sequence ID" value="NZ_JH600070.1"/>
</dbReference>
<feature type="signal peptide" evidence="1">
    <location>
        <begin position="1"/>
        <end position="22"/>
    </location>
</feature>
<dbReference type="InterPro" id="IPR036034">
    <property type="entry name" value="PDZ_sf"/>
</dbReference>
<keyword evidence="4" id="KW-1185">Reference proteome</keyword>
<protein>
    <recommendedName>
        <fullName evidence="2">PDZ domain-containing protein</fullName>
    </recommendedName>
</protein>
<dbReference type="Gene3D" id="2.30.42.10">
    <property type="match status" value="1"/>
</dbReference>
<dbReference type="OrthoDB" id="9758917at2"/>
<dbReference type="SUPFAM" id="SSF50156">
    <property type="entry name" value="PDZ domain-like"/>
    <property type="match status" value="1"/>
</dbReference>
<dbReference type="STRING" id="395493.BegalDRAFT_2517"/>